<feature type="domain" description="ATP-dependent DNA ligase family profile" evidence="4">
    <location>
        <begin position="53"/>
        <end position="117"/>
    </location>
</feature>
<proteinExistence type="inferred from homology"/>
<evidence type="ECO:0000313" key="5">
    <source>
        <dbReference type="EMBL" id="KAI5442630.1"/>
    </source>
</evidence>
<dbReference type="GO" id="GO:0005634">
    <property type="term" value="C:nucleus"/>
    <property type="evidence" value="ECO:0007669"/>
    <property type="project" value="TreeGrafter"/>
</dbReference>
<dbReference type="SUPFAM" id="SSF56091">
    <property type="entry name" value="DNA ligase/mRNA capping enzyme, catalytic domain"/>
    <property type="match status" value="1"/>
</dbReference>
<sequence>MLALVLIFKSCLLYLESGKNSQEKRKNHIKALLFAATGHEPVCLCWQKALLQPMLAKPINCVSDALTKFKDIEITCEYKYDGERAQIHYMENGSVEIYSRNSKRTTGEFPDVVAAVSRN</sequence>
<feature type="signal peptide" evidence="3">
    <location>
        <begin position="1"/>
        <end position="18"/>
    </location>
</feature>
<evidence type="ECO:0000256" key="2">
    <source>
        <dbReference type="ARBA" id="ARBA00022598"/>
    </source>
</evidence>
<keyword evidence="6" id="KW-1185">Reference proteome</keyword>
<dbReference type="InterPro" id="IPR012310">
    <property type="entry name" value="DNA_ligase_ATP-dep_cent"/>
</dbReference>
<dbReference type="PANTHER" id="PTHR45674">
    <property type="entry name" value="DNA LIGASE 1/3 FAMILY MEMBER"/>
    <property type="match status" value="1"/>
</dbReference>
<dbReference type="InterPro" id="IPR050191">
    <property type="entry name" value="ATP-dep_DNA_ligase"/>
</dbReference>
<name>A0A9D5BFE5_PEA</name>
<feature type="chain" id="PRO_5038825532" description="ATP-dependent DNA ligase family profile domain-containing protein" evidence="3">
    <location>
        <begin position="19"/>
        <end position="119"/>
    </location>
</feature>
<protein>
    <recommendedName>
        <fullName evidence="4">ATP-dependent DNA ligase family profile domain-containing protein</fullName>
    </recommendedName>
</protein>
<organism evidence="5 6">
    <name type="scientific">Pisum sativum</name>
    <name type="common">Garden pea</name>
    <name type="synonym">Lathyrus oleraceus</name>
    <dbReference type="NCBI Taxonomy" id="3888"/>
    <lineage>
        <taxon>Eukaryota</taxon>
        <taxon>Viridiplantae</taxon>
        <taxon>Streptophyta</taxon>
        <taxon>Embryophyta</taxon>
        <taxon>Tracheophyta</taxon>
        <taxon>Spermatophyta</taxon>
        <taxon>Magnoliopsida</taxon>
        <taxon>eudicotyledons</taxon>
        <taxon>Gunneridae</taxon>
        <taxon>Pentapetalae</taxon>
        <taxon>rosids</taxon>
        <taxon>fabids</taxon>
        <taxon>Fabales</taxon>
        <taxon>Fabaceae</taxon>
        <taxon>Papilionoideae</taxon>
        <taxon>50 kb inversion clade</taxon>
        <taxon>NPAAA clade</taxon>
        <taxon>Hologalegina</taxon>
        <taxon>IRL clade</taxon>
        <taxon>Fabeae</taxon>
        <taxon>Lathyrus</taxon>
    </lineage>
</organism>
<dbReference type="EMBL" id="JAMSHJ010000001">
    <property type="protein sequence ID" value="KAI5442630.1"/>
    <property type="molecule type" value="Genomic_DNA"/>
</dbReference>
<keyword evidence="3" id="KW-0732">Signal</keyword>
<evidence type="ECO:0000259" key="4">
    <source>
        <dbReference type="Pfam" id="PF01068"/>
    </source>
</evidence>
<dbReference type="GO" id="GO:0005739">
    <property type="term" value="C:mitochondrion"/>
    <property type="evidence" value="ECO:0007669"/>
    <property type="project" value="TreeGrafter"/>
</dbReference>
<dbReference type="PANTHER" id="PTHR45674:SF4">
    <property type="entry name" value="DNA LIGASE 1"/>
    <property type="match status" value="1"/>
</dbReference>
<dbReference type="Gramene" id="Psat01G0160600-T1">
    <property type="protein sequence ID" value="KAI5442630.1"/>
    <property type="gene ID" value="KIW84_011606"/>
</dbReference>
<comment type="caution">
    <text evidence="5">The sequence shown here is derived from an EMBL/GenBank/DDBJ whole genome shotgun (WGS) entry which is preliminary data.</text>
</comment>
<evidence type="ECO:0000256" key="3">
    <source>
        <dbReference type="SAM" id="SignalP"/>
    </source>
</evidence>
<dbReference type="GO" id="GO:0006273">
    <property type="term" value="P:lagging strand elongation"/>
    <property type="evidence" value="ECO:0007669"/>
    <property type="project" value="TreeGrafter"/>
</dbReference>
<dbReference type="GO" id="GO:0005524">
    <property type="term" value="F:ATP binding"/>
    <property type="evidence" value="ECO:0007669"/>
    <property type="project" value="InterPro"/>
</dbReference>
<dbReference type="PROSITE" id="PS00697">
    <property type="entry name" value="DNA_LIGASE_A1"/>
    <property type="match status" value="1"/>
</dbReference>
<gene>
    <name evidence="5" type="ORF">KIW84_011606</name>
</gene>
<keyword evidence="2" id="KW-0436">Ligase</keyword>
<evidence type="ECO:0000256" key="1">
    <source>
        <dbReference type="ARBA" id="ARBA00007572"/>
    </source>
</evidence>
<dbReference type="AlphaFoldDB" id="A0A9D5BFE5"/>
<reference evidence="5 6" key="1">
    <citation type="journal article" date="2022" name="Nat. Genet.">
        <title>Improved pea reference genome and pan-genome highlight genomic features and evolutionary characteristics.</title>
        <authorList>
            <person name="Yang T."/>
            <person name="Liu R."/>
            <person name="Luo Y."/>
            <person name="Hu S."/>
            <person name="Wang D."/>
            <person name="Wang C."/>
            <person name="Pandey M.K."/>
            <person name="Ge S."/>
            <person name="Xu Q."/>
            <person name="Li N."/>
            <person name="Li G."/>
            <person name="Huang Y."/>
            <person name="Saxena R.K."/>
            <person name="Ji Y."/>
            <person name="Li M."/>
            <person name="Yan X."/>
            <person name="He Y."/>
            <person name="Liu Y."/>
            <person name="Wang X."/>
            <person name="Xiang C."/>
            <person name="Varshney R.K."/>
            <person name="Ding H."/>
            <person name="Gao S."/>
            <person name="Zong X."/>
        </authorList>
    </citation>
    <scope>NUCLEOTIDE SEQUENCE [LARGE SCALE GENOMIC DNA]</scope>
    <source>
        <strain evidence="5 6">cv. Zhongwan 6</strain>
    </source>
</reference>
<evidence type="ECO:0000313" key="6">
    <source>
        <dbReference type="Proteomes" id="UP001058974"/>
    </source>
</evidence>
<dbReference type="Pfam" id="PF01068">
    <property type="entry name" value="DNA_ligase_A_M"/>
    <property type="match status" value="1"/>
</dbReference>
<accession>A0A9D5BFE5</accession>
<dbReference type="InterPro" id="IPR016059">
    <property type="entry name" value="DNA_ligase_ATP-dep_CS"/>
</dbReference>
<dbReference type="Gene3D" id="3.30.470.30">
    <property type="entry name" value="DNA ligase/mRNA capping enzyme"/>
    <property type="match status" value="1"/>
</dbReference>
<dbReference type="GO" id="GO:0006310">
    <property type="term" value="P:DNA recombination"/>
    <property type="evidence" value="ECO:0007669"/>
    <property type="project" value="InterPro"/>
</dbReference>
<comment type="similarity">
    <text evidence="1">Belongs to the ATP-dependent DNA ligase family.</text>
</comment>
<dbReference type="GO" id="GO:0006281">
    <property type="term" value="P:DNA repair"/>
    <property type="evidence" value="ECO:0007669"/>
    <property type="project" value="InterPro"/>
</dbReference>
<dbReference type="Proteomes" id="UP001058974">
    <property type="component" value="Chromosome 1"/>
</dbReference>
<dbReference type="GO" id="GO:0003910">
    <property type="term" value="F:DNA ligase (ATP) activity"/>
    <property type="evidence" value="ECO:0007669"/>
    <property type="project" value="InterPro"/>
</dbReference>